<evidence type="ECO:0000313" key="1">
    <source>
        <dbReference type="EMBL" id="GAA4979711.1"/>
    </source>
</evidence>
<evidence type="ECO:0008006" key="3">
    <source>
        <dbReference type="Google" id="ProtNLM"/>
    </source>
</evidence>
<dbReference type="Proteomes" id="UP001501195">
    <property type="component" value="Unassembled WGS sequence"/>
</dbReference>
<dbReference type="EMBL" id="BAABIL010000287">
    <property type="protein sequence ID" value="GAA4979711.1"/>
    <property type="molecule type" value="Genomic_DNA"/>
</dbReference>
<keyword evidence="2" id="KW-1185">Reference proteome</keyword>
<dbReference type="RefSeq" id="WP_425560165.1">
    <property type="nucleotide sequence ID" value="NZ_BAABIL010000287.1"/>
</dbReference>
<evidence type="ECO:0000313" key="2">
    <source>
        <dbReference type="Proteomes" id="UP001501195"/>
    </source>
</evidence>
<gene>
    <name evidence="1" type="ORF">GCM10023225_20050</name>
</gene>
<accession>A0ABP9HVX8</accession>
<proteinExistence type="predicted"/>
<organism evidence="1 2">
    <name type="scientific">Kineococcus glutinatus</name>
    <dbReference type="NCBI Taxonomy" id="1070872"/>
    <lineage>
        <taxon>Bacteria</taxon>
        <taxon>Bacillati</taxon>
        <taxon>Actinomycetota</taxon>
        <taxon>Actinomycetes</taxon>
        <taxon>Kineosporiales</taxon>
        <taxon>Kineosporiaceae</taxon>
        <taxon>Kineococcus</taxon>
    </lineage>
</organism>
<name>A0ABP9HVX8_9ACTN</name>
<sequence>MRCLYAFLTTADRELVEHATGEDVGGDAAEAPVVAFALHIARDREAEVLKPNQEVTIRYLYESARRYQEAGIEDHPFTGEVMERALEYLAMNSAGVVDVTV</sequence>
<reference evidence="2" key="1">
    <citation type="journal article" date="2019" name="Int. J. Syst. Evol. Microbiol.">
        <title>The Global Catalogue of Microorganisms (GCM) 10K type strain sequencing project: providing services to taxonomists for standard genome sequencing and annotation.</title>
        <authorList>
            <consortium name="The Broad Institute Genomics Platform"/>
            <consortium name="The Broad Institute Genome Sequencing Center for Infectious Disease"/>
            <person name="Wu L."/>
            <person name="Ma J."/>
        </authorList>
    </citation>
    <scope>NUCLEOTIDE SEQUENCE [LARGE SCALE GENOMIC DNA]</scope>
    <source>
        <strain evidence="2">JCM 18126</strain>
    </source>
</reference>
<comment type="caution">
    <text evidence="1">The sequence shown here is derived from an EMBL/GenBank/DDBJ whole genome shotgun (WGS) entry which is preliminary data.</text>
</comment>
<protein>
    <recommendedName>
        <fullName evidence="3">Phage gp6-like head-tail connector protein</fullName>
    </recommendedName>
</protein>